<organism evidence="7 8">
    <name type="scientific">Symbiodinium pilosum</name>
    <name type="common">Dinoflagellate</name>
    <dbReference type="NCBI Taxonomy" id="2952"/>
    <lineage>
        <taxon>Eukaryota</taxon>
        <taxon>Sar</taxon>
        <taxon>Alveolata</taxon>
        <taxon>Dinophyceae</taxon>
        <taxon>Suessiales</taxon>
        <taxon>Symbiodiniaceae</taxon>
        <taxon>Symbiodinium</taxon>
    </lineage>
</organism>
<dbReference type="PROSITE" id="PS50072">
    <property type="entry name" value="CSA_PPIASE_2"/>
    <property type="match status" value="1"/>
</dbReference>
<comment type="function">
    <text evidence="4">PPIases accelerate the folding of proteins. It catalyzes the cis-trans isomerization of proline imidic peptide bonds in oligopeptides.</text>
</comment>
<dbReference type="Gene3D" id="2.40.100.10">
    <property type="entry name" value="Cyclophilin-like"/>
    <property type="match status" value="1"/>
</dbReference>
<keyword evidence="5" id="KW-0472">Membrane</keyword>
<dbReference type="Proteomes" id="UP000649617">
    <property type="component" value="Unassembled WGS sequence"/>
</dbReference>
<sequence>MVITRSRTLAAVALGACAWFGHYAFMQIAGAQHPTVTSNVRGLRLGAPERQGMASSGVSAAAAATVAACLVGVALRTPRTSSVPRKLFFGGGRDPSPDDVTTKVFFDITIGGQSAGRVVFGLYGDIVPKTVENFRTLCEKPQGQGFKGCPFHRIIPGFMCQGGDFTNFNGTGGRSIYGNKFEDENFELNHTKPGLLSMANAGPNTNGSQFFITVAPTDWLNGKHVVFGEVLEGYDVVQKMESMGSQSGRCRAEVAISDAGVV</sequence>
<dbReference type="PROSITE" id="PS00170">
    <property type="entry name" value="CSA_PPIASE_1"/>
    <property type="match status" value="1"/>
</dbReference>
<dbReference type="PRINTS" id="PR00153">
    <property type="entry name" value="CSAPPISMRASE"/>
</dbReference>
<keyword evidence="5" id="KW-1133">Transmembrane helix</keyword>
<dbReference type="GO" id="GO:0006457">
    <property type="term" value="P:protein folding"/>
    <property type="evidence" value="ECO:0007669"/>
    <property type="project" value="InterPro"/>
</dbReference>
<evidence type="ECO:0000256" key="5">
    <source>
        <dbReference type="SAM" id="Phobius"/>
    </source>
</evidence>
<dbReference type="FunFam" id="2.40.100.10:FF:000013">
    <property type="entry name" value="Peptidyl-prolyl cis-trans isomerase"/>
    <property type="match status" value="1"/>
</dbReference>
<comment type="caution">
    <text evidence="7">The sequence shown here is derived from an EMBL/GenBank/DDBJ whole genome shotgun (WGS) entry which is preliminary data.</text>
</comment>
<proteinExistence type="inferred from homology"/>
<dbReference type="CDD" id="cd01926">
    <property type="entry name" value="cyclophilin_ABH_like"/>
    <property type="match status" value="1"/>
</dbReference>
<keyword evidence="2 4" id="KW-0697">Rotamase</keyword>
<name>A0A812WHN6_SYMPI</name>
<evidence type="ECO:0000313" key="7">
    <source>
        <dbReference type="EMBL" id="CAE7668887.1"/>
    </source>
</evidence>
<gene>
    <name evidence="7" type="primary">CYPA</name>
    <name evidence="7" type="ORF">SPIL2461_LOCUS18391</name>
</gene>
<dbReference type="OrthoDB" id="193499at2759"/>
<evidence type="ECO:0000313" key="8">
    <source>
        <dbReference type="Proteomes" id="UP000649617"/>
    </source>
</evidence>
<feature type="domain" description="PPIase cyclophilin-type" evidence="6">
    <location>
        <begin position="105"/>
        <end position="261"/>
    </location>
</feature>
<evidence type="ECO:0000256" key="1">
    <source>
        <dbReference type="ARBA" id="ARBA00000971"/>
    </source>
</evidence>
<comment type="catalytic activity">
    <reaction evidence="1 4">
        <text>[protein]-peptidylproline (omega=180) = [protein]-peptidylproline (omega=0)</text>
        <dbReference type="Rhea" id="RHEA:16237"/>
        <dbReference type="Rhea" id="RHEA-COMP:10747"/>
        <dbReference type="Rhea" id="RHEA-COMP:10748"/>
        <dbReference type="ChEBI" id="CHEBI:83833"/>
        <dbReference type="ChEBI" id="CHEBI:83834"/>
        <dbReference type="EC" id="5.2.1.8"/>
    </reaction>
</comment>
<keyword evidence="8" id="KW-1185">Reference proteome</keyword>
<dbReference type="PANTHER" id="PTHR11071">
    <property type="entry name" value="PEPTIDYL-PROLYL CIS-TRANS ISOMERASE"/>
    <property type="match status" value="1"/>
</dbReference>
<dbReference type="InterPro" id="IPR020892">
    <property type="entry name" value="Cyclophilin-type_PPIase_CS"/>
</dbReference>
<feature type="transmembrane region" description="Helical" evidence="5">
    <location>
        <begin position="55"/>
        <end position="75"/>
    </location>
</feature>
<accession>A0A812WHN6</accession>
<dbReference type="Pfam" id="PF00160">
    <property type="entry name" value="Pro_isomerase"/>
    <property type="match status" value="1"/>
</dbReference>
<dbReference type="AlphaFoldDB" id="A0A812WHN6"/>
<dbReference type="EMBL" id="CAJNIZ010043788">
    <property type="protein sequence ID" value="CAE7668887.1"/>
    <property type="molecule type" value="Genomic_DNA"/>
</dbReference>
<dbReference type="InterPro" id="IPR002130">
    <property type="entry name" value="Cyclophilin-type_PPIase_dom"/>
</dbReference>
<dbReference type="InterPro" id="IPR029000">
    <property type="entry name" value="Cyclophilin-like_dom_sf"/>
</dbReference>
<dbReference type="SUPFAM" id="SSF50891">
    <property type="entry name" value="Cyclophilin-like"/>
    <property type="match status" value="1"/>
</dbReference>
<comment type="similarity">
    <text evidence="4">Belongs to the cyclophilin-type PPIase family.</text>
</comment>
<dbReference type="PANTHER" id="PTHR11071:SF561">
    <property type="entry name" value="PEPTIDYL-PROLYL CIS-TRANS ISOMERASE D-RELATED"/>
    <property type="match status" value="1"/>
</dbReference>
<dbReference type="GO" id="GO:0005737">
    <property type="term" value="C:cytoplasm"/>
    <property type="evidence" value="ECO:0007669"/>
    <property type="project" value="TreeGrafter"/>
</dbReference>
<keyword evidence="3 4" id="KW-0413">Isomerase</keyword>
<evidence type="ECO:0000256" key="3">
    <source>
        <dbReference type="ARBA" id="ARBA00023235"/>
    </source>
</evidence>
<evidence type="ECO:0000256" key="4">
    <source>
        <dbReference type="RuleBase" id="RU363019"/>
    </source>
</evidence>
<dbReference type="GO" id="GO:0003755">
    <property type="term" value="F:peptidyl-prolyl cis-trans isomerase activity"/>
    <property type="evidence" value="ECO:0007669"/>
    <property type="project" value="UniProtKB-UniRule"/>
</dbReference>
<dbReference type="GO" id="GO:0016018">
    <property type="term" value="F:cyclosporin A binding"/>
    <property type="evidence" value="ECO:0007669"/>
    <property type="project" value="TreeGrafter"/>
</dbReference>
<protein>
    <recommendedName>
        <fullName evidence="4">Peptidyl-prolyl cis-trans isomerase</fullName>
        <shortName evidence="4">PPIase</shortName>
        <ecNumber evidence="4">5.2.1.8</ecNumber>
    </recommendedName>
</protein>
<keyword evidence="5" id="KW-0812">Transmembrane</keyword>
<dbReference type="EC" id="5.2.1.8" evidence="4"/>
<evidence type="ECO:0000259" key="6">
    <source>
        <dbReference type="PROSITE" id="PS50072"/>
    </source>
</evidence>
<reference evidence="7" key="1">
    <citation type="submission" date="2021-02" db="EMBL/GenBank/DDBJ databases">
        <authorList>
            <person name="Dougan E. K."/>
            <person name="Rhodes N."/>
            <person name="Thang M."/>
            <person name="Chan C."/>
        </authorList>
    </citation>
    <scope>NUCLEOTIDE SEQUENCE</scope>
</reference>
<evidence type="ECO:0000256" key="2">
    <source>
        <dbReference type="ARBA" id="ARBA00023110"/>
    </source>
</evidence>